<dbReference type="Gene3D" id="3.10.129.10">
    <property type="entry name" value="Hotdog Thioesterase"/>
    <property type="match status" value="1"/>
</dbReference>
<sequence length="150" mass="16406">MSVPPQRADYRVFYPISTRWSDNDIYGHINNVIYYSYFDSVANRYLIEAGGLDISDGSIVGYVVQSGCDYHAPASYPEALEGGLRVDRIGNSSVQYGIAIFREGEDQALVHGHFVHVFVERATGKSVPVPTPLREALASICTTMGSGLAL</sequence>
<dbReference type="Pfam" id="PF03061">
    <property type="entry name" value="4HBT"/>
    <property type="match status" value="1"/>
</dbReference>
<proteinExistence type="inferred from homology"/>
<comment type="similarity">
    <text evidence="1">Belongs to the 4-hydroxybenzoyl-CoA thioesterase family.</text>
</comment>
<dbReference type="InterPro" id="IPR029069">
    <property type="entry name" value="HotDog_dom_sf"/>
</dbReference>
<organism evidence="4 5">
    <name type="scientific">Kineobactrum sediminis</name>
    <dbReference type="NCBI Taxonomy" id="1905677"/>
    <lineage>
        <taxon>Bacteria</taxon>
        <taxon>Pseudomonadati</taxon>
        <taxon>Pseudomonadota</taxon>
        <taxon>Gammaproteobacteria</taxon>
        <taxon>Cellvibrionales</taxon>
        <taxon>Halieaceae</taxon>
        <taxon>Kineobactrum</taxon>
    </lineage>
</organism>
<dbReference type="InterPro" id="IPR006683">
    <property type="entry name" value="Thioestr_dom"/>
</dbReference>
<dbReference type="CDD" id="cd00586">
    <property type="entry name" value="4HBT"/>
    <property type="match status" value="1"/>
</dbReference>
<dbReference type="PANTHER" id="PTHR31793">
    <property type="entry name" value="4-HYDROXYBENZOYL-COA THIOESTERASE FAMILY MEMBER"/>
    <property type="match status" value="1"/>
</dbReference>
<dbReference type="PANTHER" id="PTHR31793:SF27">
    <property type="entry name" value="NOVEL THIOESTERASE SUPERFAMILY DOMAIN AND SAPOSIN A-TYPE DOMAIN CONTAINING PROTEIN (0610012H03RIK)"/>
    <property type="match status" value="1"/>
</dbReference>
<dbReference type="AlphaFoldDB" id="A0A2N5Y6D5"/>
<protein>
    <submittedName>
        <fullName evidence="4">Thioesterase</fullName>
    </submittedName>
</protein>
<dbReference type="OrthoDB" id="9799036at2"/>
<evidence type="ECO:0000256" key="1">
    <source>
        <dbReference type="ARBA" id="ARBA00005953"/>
    </source>
</evidence>
<comment type="caution">
    <text evidence="4">The sequence shown here is derived from an EMBL/GenBank/DDBJ whole genome shotgun (WGS) entry which is preliminary data.</text>
</comment>
<gene>
    <name evidence="4" type="ORF">CWI75_00810</name>
</gene>
<dbReference type="InterPro" id="IPR050563">
    <property type="entry name" value="4-hydroxybenzoyl-CoA_TE"/>
</dbReference>
<dbReference type="SUPFAM" id="SSF54637">
    <property type="entry name" value="Thioesterase/thiol ester dehydrase-isomerase"/>
    <property type="match status" value="1"/>
</dbReference>
<keyword evidence="2" id="KW-0378">Hydrolase</keyword>
<dbReference type="GO" id="GO:0047617">
    <property type="term" value="F:fatty acyl-CoA hydrolase activity"/>
    <property type="evidence" value="ECO:0007669"/>
    <property type="project" value="TreeGrafter"/>
</dbReference>
<accession>A0A2N5Y6D5</accession>
<feature type="domain" description="Thioesterase" evidence="3">
    <location>
        <begin position="26"/>
        <end position="107"/>
    </location>
</feature>
<reference evidence="5" key="1">
    <citation type="submission" date="2017-11" db="EMBL/GenBank/DDBJ databases">
        <title>The draft genome sequence of Chromatocurvus sp. F02.</title>
        <authorList>
            <person name="Du Z.-J."/>
            <person name="Chang Y.-Q."/>
        </authorList>
    </citation>
    <scope>NUCLEOTIDE SEQUENCE [LARGE SCALE GENOMIC DNA]</scope>
    <source>
        <strain evidence="5">F02</strain>
    </source>
</reference>
<evidence type="ECO:0000256" key="2">
    <source>
        <dbReference type="ARBA" id="ARBA00022801"/>
    </source>
</evidence>
<keyword evidence="5" id="KW-1185">Reference proteome</keyword>
<name>A0A2N5Y6D5_9GAMM</name>
<evidence type="ECO:0000313" key="5">
    <source>
        <dbReference type="Proteomes" id="UP000234845"/>
    </source>
</evidence>
<dbReference type="EMBL" id="PKLZ01000001">
    <property type="protein sequence ID" value="PLW83932.1"/>
    <property type="molecule type" value="Genomic_DNA"/>
</dbReference>
<evidence type="ECO:0000313" key="4">
    <source>
        <dbReference type="EMBL" id="PLW83932.1"/>
    </source>
</evidence>
<dbReference type="Proteomes" id="UP000234845">
    <property type="component" value="Unassembled WGS sequence"/>
</dbReference>
<evidence type="ECO:0000259" key="3">
    <source>
        <dbReference type="Pfam" id="PF03061"/>
    </source>
</evidence>
<dbReference type="RefSeq" id="WP_101519569.1">
    <property type="nucleotide sequence ID" value="NZ_PKLZ01000001.1"/>
</dbReference>